<feature type="transmembrane region" description="Helical" evidence="6">
    <location>
        <begin position="12"/>
        <end position="34"/>
    </location>
</feature>
<dbReference type="RefSeq" id="WP_132220637.1">
    <property type="nucleotide sequence ID" value="NZ_SMGO01000001.1"/>
</dbReference>
<dbReference type="PANTHER" id="PTHR30250:SF11">
    <property type="entry name" value="O-ANTIGEN TRANSPORTER-RELATED"/>
    <property type="match status" value="1"/>
</dbReference>
<feature type="transmembrane region" description="Helical" evidence="6">
    <location>
        <begin position="418"/>
        <end position="436"/>
    </location>
</feature>
<evidence type="ECO:0000256" key="6">
    <source>
        <dbReference type="SAM" id="Phobius"/>
    </source>
</evidence>
<feature type="transmembrane region" description="Helical" evidence="6">
    <location>
        <begin position="147"/>
        <end position="167"/>
    </location>
</feature>
<dbReference type="GO" id="GO:0005886">
    <property type="term" value="C:plasma membrane"/>
    <property type="evidence" value="ECO:0007669"/>
    <property type="project" value="UniProtKB-SubCell"/>
</dbReference>
<dbReference type="AlphaFoldDB" id="A0A4R1LZX0"/>
<feature type="transmembrane region" description="Helical" evidence="6">
    <location>
        <begin position="442"/>
        <end position="459"/>
    </location>
</feature>
<feature type="transmembrane region" description="Helical" evidence="6">
    <location>
        <begin position="293"/>
        <end position="312"/>
    </location>
</feature>
<protein>
    <submittedName>
        <fullName evidence="7">O-antigen/teichoic acid export membrane protein</fullName>
    </submittedName>
</protein>
<keyword evidence="2" id="KW-1003">Cell membrane</keyword>
<evidence type="ECO:0000313" key="8">
    <source>
        <dbReference type="Proteomes" id="UP000294616"/>
    </source>
</evidence>
<comment type="caution">
    <text evidence="7">The sequence shown here is derived from an EMBL/GenBank/DDBJ whole genome shotgun (WGS) entry which is preliminary data.</text>
</comment>
<feature type="transmembrane region" description="Helical" evidence="6">
    <location>
        <begin position="387"/>
        <end position="406"/>
    </location>
</feature>
<dbReference type="EMBL" id="SMGO01000001">
    <property type="protein sequence ID" value="TCK84895.1"/>
    <property type="molecule type" value="Genomic_DNA"/>
</dbReference>
<keyword evidence="5 6" id="KW-0472">Membrane</keyword>
<dbReference type="PANTHER" id="PTHR30250">
    <property type="entry name" value="PST FAMILY PREDICTED COLANIC ACID TRANSPORTER"/>
    <property type="match status" value="1"/>
</dbReference>
<dbReference type="InterPro" id="IPR050833">
    <property type="entry name" value="Poly_Biosynth_Transport"/>
</dbReference>
<dbReference type="OrthoDB" id="678057at2"/>
<organism evidence="7 8">
    <name type="scientific">Albibacterium bauzanense</name>
    <dbReference type="NCBI Taxonomy" id="653929"/>
    <lineage>
        <taxon>Bacteria</taxon>
        <taxon>Pseudomonadati</taxon>
        <taxon>Bacteroidota</taxon>
        <taxon>Sphingobacteriia</taxon>
        <taxon>Sphingobacteriales</taxon>
        <taxon>Sphingobacteriaceae</taxon>
        <taxon>Albibacterium</taxon>
    </lineage>
</organism>
<proteinExistence type="predicted"/>
<evidence type="ECO:0000256" key="2">
    <source>
        <dbReference type="ARBA" id="ARBA00022475"/>
    </source>
</evidence>
<feature type="transmembrane region" description="Helical" evidence="6">
    <location>
        <begin position="324"/>
        <end position="341"/>
    </location>
</feature>
<feature type="transmembrane region" description="Helical" evidence="6">
    <location>
        <begin position="361"/>
        <end position="381"/>
    </location>
</feature>
<name>A0A4R1LZX0_9SPHI</name>
<evidence type="ECO:0000256" key="3">
    <source>
        <dbReference type="ARBA" id="ARBA00022692"/>
    </source>
</evidence>
<keyword evidence="4 6" id="KW-1133">Transmembrane helix</keyword>
<feature type="transmembrane region" description="Helical" evidence="6">
    <location>
        <begin position="40"/>
        <end position="64"/>
    </location>
</feature>
<dbReference type="Proteomes" id="UP000294616">
    <property type="component" value="Unassembled WGS sequence"/>
</dbReference>
<evidence type="ECO:0000313" key="7">
    <source>
        <dbReference type="EMBL" id="TCK84895.1"/>
    </source>
</evidence>
<evidence type="ECO:0000256" key="4">
    <source>
        <dbReference type="ARBA" id="ARBA00022989"/>
    </source>
</evidence>
<sequence length="463" mass="53145">MLKKLFSHTAIYGLAPQIPRIVSIFTLPIITKYLTEIDFGIYGVITAVAGGVAVLGNLGLNVILSNSFFKNPGQYKWGWRQIYGFLMLWNYPFAILLGILLYFFIPVEASENALYIILLNVLPVVFFGPTMVLGNMYYQLKQQPTQIAVRSIIAGILGIVLNVYFIAVLKLGYMGWFLSGCISTMLVQVSYWWPLNKKLGIKPIFNFKWRYIRNSLKIALPTVPHYYSSYLLDISDRAVMKIVGVNTGDIGKYNAAYTVANIVQKIGVAAGKAVSPMLYQTYKDNDEYSARKLIFILQIIFLCMTFILSIWLKEIFMFLIKNEELAQVYPLGIIIIMAYNYRPMYLGANNRLFYHEKTKVLLKVTFIAGFMNLLLNLALIKYFGYQVAAYTTFAALMYMGYAGYFLKDYKQTETLNYYPLLWLFLTILLTVISCYFVEVNYIFKIAITVLLLLLSVILLKRYR</sequence>
<feature type="transmembrane region" description="Helical" evidence="6">
    <location>
        <begin position="173"/>
        <end position="193"/>
    </location>
</feature>
<dbReference type="InterPro" id="IPR002797">
    <property type="entry name" value="Polysacc_synth"/>
</dbReference>
<feature type="transmembrane region" description="Helical" evidence="6">
    <location>
        <begin position="85"/>
        <end position="107"/>
    </location>
</feature>
<accession>A0A4R1LZX0</accession>
<keyword evidence="3 6" id="KW-0812">Transmembrane</keyword>
<keyword evidence="8" id="KW-1185">Reference proteome</keyword>
<gene>
    <name evidence="7" type="ORF">C8N28_0190</name>
</gene>
<feature type="transmembrane region" description="Helical" evidence="6">
    <location>
        <begin position="113"/>
        <end position="135"/>
    </location>
</feature>
<reference evidence="7 8" key="1">
    <citation type="submission" date="2019-03" db="EMBL/GenBank/DDBJ databases">
        <title>Genomic Encyclopedia of Archaeal and Bacterial Type Strains, Phase II (KMG-II): from individual species to whole genera.</title>
        <authorList>
            <person name="Goeker M."/>
        </authorList>
    </citation>
    <scope>NUCLEOTIDE SEQUENCE [LARGE SCALE GENOMIC DNA]</scope>
    <source>
        <strain evidence="7 8">DSM 22554</strain>
    </source>
</reference>
<dbReference type="Pfam" id="PF01943">
    <property type="entry name" value="Polysacc_synt"/>
    <property type="match status" value="1"/>
</dbReference>
<evidence type="ECO:0000256" key="1">
    <source>
        <dbReference type="ARBA" id="ARBA00004651"/>
    </source>
</evidence>
<comment type="subcellular location">
    <subcellularLocation>
        <location evidence="1">Cell membrane</location>
        <topology evidence="1">Multi-pass membrane protein</topology>
    </subcellularLocation>
</comment>
<evidence type="ECO:0000256" key="5">
    <source>
        <dbReference type="ARBA" id="ARBA00023136"/>
    </source>
</evidence>